<reference evidence="1" key="1">
    <citation type="submission" date="2021-02" db="EMBL/GenBank/DDBJ databases">
        <authorList>
            <person name="Nowell W R."/>
        </authorList>
    </citation>
    <scope>NUCLEOTIDE SEQUENCE</scope>
</reference>
<evidence type="ECO:0000313" key="1">
    <source>
        <dbReference type="EMBL" id="CAF4843246.1"/>
    </source>
</evidence>
<dbReference type="PANTHER" id="PTHR12824">
    <property type="entry name" value="GROUP XII SECRETORY PHOSPHOLIPASE A2 FAMILY MEMBER"/>
    <property type="match status" value="1"/>
</dbReference>
<dbReference type="AlphaFoldDB" id="A0A821RKD9"/>
<gene>
    <name evidence="1" type="ORF">QYT958_LOCUS26599</name>
</gene>
<dbReference type="GO" id="GO:0005576">
    <property type="term" value="C:extracellular region"/>
    <property type="evidence" value="ECO:0007669"/>
    <property type="project" value="InterPro"/>
</dbReference>
<accession>A0A821RKD9</accession>
<evidence type="ECO:0000313" key="2">
    <source>
        <dbReference type="Proteomes" id="UP000663848"/>
    </source>
</evidence>
<dbReference type="GO" id="GO:0006644">
    <property type="term" value="P:phospholipid metabolic process"/>
    <property type="evidence" value="ECO:0007669"/>
    <property type="project" value="InterPro"/>
</dbReference>
<organism evidence="1 2">
    <name type="scientific">Rotaria socialis</name>
    <dbReference type="NCBI Taxonomy" id="392032"/>
    <lineage>
        <taxon>Eukaryota</taxon>
        <taxon>Metazoa</taxon>
        <taxon>Spiralia</taxon>
        <taxon>Gnathifera</taxon>
        <taxon>Rotifera</taxon>
        <taxon>Eurotatoria</taxon>
        <taxon>Bdelloidea</taxon>
        <taxon>Philodinida</taxon>
        <taxon>Philodinidae</taxon>
        <taxon>Rotaria</taxon>
    </lineage>
</organism>
<comment type="caution">
    <text evidence="1">The sequence shown here is derived from an EMBL/GenBank/DDBJ whole genome shotgun (WGS) entry which is preliminary data.</text>
</comment>
<dbReference type="EMBL" id="CAJOBR010006405">
    <property type="protein sequence ID" value="CAF4843246.1"/>
    <property type="molecule type" value="Genomic_DNA"/>
</dbReference>
<dbReference type="InterPro" id="IPR036444">
    <property type="entry name" value="PLipase_A2_dom_sf"/>
</dbReference>
<protein>
    <submittedName>
        <fullName evidence="1">Uncharacterized protein</fullName>
    </submittedName>
</protein>
<proteinExistence type="predicted"/>
<dbReference type="GO" id="GO:0005509">
    <property type="term" value="F:calcium ion binding"/>
    <property type="evidence" value="ECO:0007669"/>
    <property type="project" value="InterPro"/>
</dbReference>
<name>A0A821RKD9_9BILA</name>
<dbReference type="InterPro" id="IPR010711">
    <property type="entry name" value="PLA2G12"/>
</dbReference>
<sequence>MPTNSLCFYDLDFQSSLLHLTYNLPGNLSPDNNGSIPVLRQGNLNSNQIQLLEQILQSKLDGNPKSKNVRIQVNQADIGLTGRSRHRRMLFRTPRLAKGDHIIIYQVQQDSANPDQLRIFFRLLRSQALTQRFISIVLNDVFHQIELNGTTYFDLQSATTMSQVTTVSTKPTVTPDLSTSLIIPNVKDTQIMELNGVSVFGIKDYLGNVQSIHAIQTNNAIYSFKNGRIVQIQSMNEAFIFNYNNSNNQYGATFVSQNGSYEIPATYETPNITFPTPVFELPSNQSIPNYFTGIVIVLQNKISNQTIDDATLQMNYFDSQNGKKSSVMINVGGGRYYTPLPTNDTTMDSYFDRNKLLKTIIQQSNASIELIEVYPISDICSKAPDSAKSFCTLIMQDTSVKILDALRIASNYISDFPFQSGSLGQLNNFEIVQLVPGEEPETVSLNSNNQTSKKTVSFLRNVDTSIDPNTLNTVYIQSNSLKGQCNEQTVSGGDIPDDRIIDIGKAHTNIKFLYETYTIKDEIDVHYMNQQVFSTGCVGANGAAPISLNGNERTIRVNVIPDCAGETGTGWYYTVECAGELICADDVCYCGLSQSSSHQKIPATYNGCGAKNSWFNWYINPVGDFWKFTPACNGHDLCYGKCNNHKSSCDTTFLAIMLASCKANFFLLLLDCLKNAEAFYIAVDWLGHGPFVSAQNEDCECITS</sequence>
<dbReference type="SUPFAM" id="SSF48619">
    <property type="entry name" value="Phospholipase A2, PLA2"/>
    <property type="match status" value="1"/>
</dbReference>
<dbReference type="Gene3D" id="1.20.90.10">
    <property type="entry name" value="Phospholipase A2 domain"/>
    <property type="match status" value="1"/>
</dbReference>
<dbReference type="GO" id="GO:0050482">
    <property type="term" value="P:arachidonate secretion"/>
    <property type="evidence" value="ECO:0007669"/>
    <property type="project" value="InterPro"/>
</dbReference>
<dbReference type="GO" id="GO:0016042">
    <property type="term" value="P:lipid catabolic process"/>
    <property type="evidence" value="ECO:0007669"/>
    <property type="project" value="InterPro"/>
</dbReference>
<dbReference type="GO" id="GO:0004623">
    <property type="term" value="F:phospholipase A2 activity"/>
    <property type="evidence" value="ECO:0007669"/>
    <property type="project" value="InterPro"/>
</dbReference>
<dbReference type="Proteomes" id="UP000663848">
    <property type="component" value="Unassembled WGS sequence"/>
</dbReference>
<dbReference type="PANTHER" id="PTHR12824:SF8">
    <property type="entry name" value="GXIVSPLA2, ISOFORM A"/>
    <property type="match status" value="1"/>
</dbReference>